<reference evidence="1" key="1">
    <citation type="submission" date="2021-02" db="EMBL/GenBank/DDBJ databases">
        <authorList>
            <person name="Nowell W R."/>
        </authorList>
    </citation>
    <scope>NUCLEOTIDE SEQUENCE</scope>
</reference>
<protein>
    <submittedName>
        <fullName evidence="1">Uncharacterized protein</fullName>
    </submittedName>
</protein>
<evidence type="ECO:0000313" key="1">
    <source>
        <dbReference type="EMBL" id="CAF5031241.1"/>
    </source>
</evidence>
<evidence type="ECO:0000313" key="2">
    <source>
        <dbReference type="Proteomes" id="UP000676336"/>
    </source>
</evidence>
<organism evidence="1 2">
    <name type="scientific">Rotaria magnacalcarata</name>
    <dbReference type="NCBI Taxonomy" id="392030"/>
    <lineage>
        <taxon>Eukaryota</taxon>
        <taxon>Metazoa</taxon>
        <taxon>Spiralia</taxon>
        <taxon>Gnathifera</taxon>
        <taxon>Rotifera</taxon>
        <taxon>Eurotatoria</taxon>
        <taxon>Bdelloidea</taxon>
        <taxon>Philodinida</taxon>
        <taxon>Philodinidae</taxon>
        <taxon>Rotaria</taxon>
    </lineage>
</organism>
<name>A0A8S3E5H0_9BILA</name>
<dbReference type="Proteomes" id="UP000676336">
    <property type="component" value="Unassembled WGS sequence"/>
</dbReference>
<dbReference type="Gene3D" id="2.30.30.140">
    <property type="match status" value="1"/>
</dbReference>
<feature type="non-terminal residue" evidence="1">
    <location>
        <position position="1"/>
    </location>
</feature>
<proteinExistence type="predicted"/>
<comment type="caution">
    <text evidence="1">The sequence shown here is derived from an EMBL/GenBank/DDBJ whole genome shotgun (WGS) entry which is preliminary data.</text>
</comment>
<accession>A0A8S3E5H0</accession>
<dbReference type="EMBL" id="CAJOBI010216624">
    <property type="protein sequence ID" value="CAF5031241.1"/>
    <property type="molecule type" value="Genomic_DNA"/>
</dbReference>
<gene>
    <name evidence="1" type="ORF">SMN809_LOCUS58127</name>
</gene>
<dbReference type="AlphaFoldDB" id="A0A8S3E5H0"/>
<sequence length="117" mass="13713">LAEDILDYDPSKLVIGSNICIRWTDGTIYTCKYLGRQRVLLYHIKIDNETRQMQRNEFSLDIQLPSTPSTNEHEIDFNRSFSLKTTTKRQKQQQKQQIKRKRRCLLISSSSSSSDES</sequence>